<keyword evidence="1" id="KW-0812">Transmembrane</keyword>
<evidence type="ECO:0000256" key="1">
    <source>
        <dbReference type="SAM" id="Phobius"/>
    </source>
</evidence>
<keyword evidence="5" id="KW-1185">Reference proteome</keyword>
<accession>B8G2Z5</accession>
<keyword evidence="2" id="KW-0732">Signal</keyword>
<dbReference type="Proteomes" id="UP000002508">
    <property type="component" value="Chromosome"/>
</dbReference>
<protein>
    <recommendedName>
        <fullName evidence="3">Protein-glutamine gamma-glutamyltransferase-like C-terminal domain-containing protein</fullName>
    </recommendedName>
</protein>
<gene>
    <name evidence="4" type="ordered locus">Cagg_0353</name>
</gene>
<feature type="domain" description="Protein-glutamine gamma-glutamyltransferase-like C-terminal" evidence="3">
    <location>
        <begin position="240"/>
        <end position="307"/>
    </location>
</feature>
<organism evidence="4 5">
    <name type="scientific">Chloroflexus aggregans (strain MD-66 / DSM 9485)</name>
    <dbReference type="NCBI Taxonomy" id="326427"/>
    <lineage>
        <taxon>Bacteria</taxon>
        <taxon>Bacillati</taxon>
        <taxon>Chloroflexota</taxon>
        <taxon>Chloroflexia</taxon>
        <taxon>Chloroflexales</taxon>
        <taxon>Chloroflexineae</taxon>
        <taxon>Chloroflexaceae</taxon>
        <taxon>Chloroflexus</taxon>
    </lineage>
</organism>
<feature type="signal peptide" evidence="2">
    <location>
        <begin position="1"/>
        <end position="21"/>
    </location>
</feature>
<evidence type="ECO:0000256" key="2">
    <source>
        <dbReference type="SAM" id="SignalP"/>
    </source>
</evidence>
<dbReference type="KEGG" id="cag:Cagg_0353"/>
<proteinExistence type="predicted"/>
<evidence type="ECO:0000313" key="5">
    <source>
        <dbReference type="Proteomes" id="UP000002508"/>
    </source>
</evidence>
<evidence type="ECO:0000259" key="3">
    <source>
        <dbReference type="Pfam" id="PF13559"/>
    </source>
</evidence>
<dbReference type="AlphaFoldDB" id="B8G2Z5"/>
<feature type="chain" id="PRO_5002869900" description="Protein-glutamine gamma-glutamyltransferase-like C-terminal domain-containing protein" evidence="2">
    <location>
        <begin position="22"/>
        <end position="326"/>
    </location>
</feature>
<dbReference type="EMBL" id="CP001337">
    <property type="protein sequence ID" value="ACL23299.1"/>
    <property type="molecule type" value="Genomic_DNA"/>
</dbReference>
<dbReference type="STRING" id="326427.Cagg_0353"/>
<dbReference type="InterPro" id="IPR025403">
    <property type="entry name" value="TgpA-like_C"/>
</dbReference>
<sequence>MKVHRVLSVLFVLWCAWPALAMAQPTDVSLTEYERLLRAAYAAAQRGDRLELQALADELTTISHVRMPDGQLAQVDQRWLTEALLESEPDLLAVTARLGALIDALPPSTTPPAQALQRWEEVFNEPPFDRNDPSWLEQFFEWLFGLLERLNPPLPEVPIDGPQSDASFNLRPFVWIGIGLAMLIFGGVIFFWIREVRLTTQAPKQQAPPAEADPITCSEAQRLAVAARQAGDRRSAVRYLYLAALLWLDEQGLLHYDRSLTNREYLQQLRDRPSLRDRLAPVVNTFDAVWYGQQVIDEQAFARYEQQVAAIKAITTQMGRAYEATA</sequence>
<evidence type="ECO:0000313" key="4">
    <source>
        <dbReference type="EMBL" id="ACL23299.1"/>
    </source>
</evidence>
<keyword evidence="1" id="KW-1133">Transmembrane helix</keyword>
<dbReference type="HOGENOM" id="CLU_857110_0_0_0"/>
<reference evidence="4" key="1">
    <citation type="submission" date="2008-12" db="EMBL/GenBank/DDBJ databases">
        <title>Complete sequence of Chloroflexus aggregans DSM 9485.</title>
        <authorList>
            <consortium name="US DOE Joint Genome Institute"/>
            <person name="Lucas S."/>
            <person name="Copeland A."/>
            <person name="Lapidus A."/>
            <person name="Glavina del Rio T."/>
            <person name="Dalin E."/>
            <person name="Tice H."/>
            <person name="Pitluck S."/>
            <person name="Foster B."/>
            <person name="Larimer F."/>
            <person name="Land M."/>
            <person name="Hauser L."/>
            <person name="Kyrpides N."/>
            <person name="Mikhailova N."/>
            <person name="Bryant D."/>
            <person name="Richardson P."/>
        </authorList>
    </citation>
    <scope>NUCLEOTIDE SEQUENCE</scope>
    <source>
        <strain evidence="4">DSM 9485</strain>
    </source>
</reference>
<dbReference type="eggNOG" id="ENOG5033I4N">
    <property type="taxonomic scope" value="Bacteria"/>
</dbReference>
<name>B8G2Z5_CHLAD</name>
<feature type="transmembrane region" description="Helical" evidence="1">
    <location>
        <begin position="173"/>
        <end position="193"/>
    </location>
</feature>
<dbReference type="RefSeq" id="WP_012615665.1">
    <property type="nucleotide sequence ID" value="NC_011831.1"/>
</dbReference>
<dbReference type="Pfam" id="PF13559">
    <property type="entry name" value="DUF4129"/>
    <property type="match status" value="1"/>
</dbReference>
<keyword evidence="1" id="KW-0472">Membrane</keyword>